<sequence length="107" mass="12091">MTVFTVPATTDQFMHTPEFRRHFVEFVPVDALRALKLATKGWNPAADALIDEVVRSGELMVHGGEGIIYAVAEARIERRARTSTQIKTENSMNCEVVMKIIEFLKQI</sequence>
<reference evidence="2" key="1">
    <citation type="journal article" date="2023" name="Commun. Biol.">
        <title>Genome analysis of Parmales, the sister group of diatoms, reveals the evolutionary specialization of diatoms from phago-mixotrophs to photoautotrophs.</title>
        <authorList>
            <person name="Ban H."/>
            <person name="Sato S."/>
            <person name="Yoshikawa S."/>
            <person name="Yamada K."/>
            <person name="Nakamura Y."/>
            <person name="Ichinomiya M."/>
            <person name="Sato N."/>
            <person name="Blanc-Mathieu R."/>
            <person name="Endo H."/>
            <person name="Kuwata A."/>
            <person name="Ogata H."/>
        </authorList>
    </citation>
    <scope>NUCLEOTIDE SEQUENCE [LARGE SCALE GENOMIC DNA]</scope>
    <source>
        <strain evidence="2">NIES 3700</strain>
    </source>
</reference>
<comment type="caution">
    <text evidence="1">The sequence shown here is derived from an EMBL/GenBank/DDBJ whole genome shotgun (WGS) entry which is preliminary data.</text>
</comment>
<accession>A0A9W7F847</accession>
<organism evidence="1 2">
    <name type="scientific">Triparma laevis f. longispina</name>
    <dbReference type="NCBI Taxonomy" id="1714387"/>
    <lineage>
        <taxon>Eukaryota</taxon>
        <taxon>Sar</taxon>
        <taxon>Stramenopiles</taxon>
        <taxon>Ochrophyta</taxon>
        <taxon>Bolidophyceae</taxon>
        <taxon>Parmales</taxon>
        <taxon>Triparmaceae</taxon>
        <taxon>Triparma</taxon>
    </lineage>
</organism>
<evidence type="ECO:0000313" key="1">
    <source>
        <dbReference type="EMBL" id="GMI04778.1"/>
    </source>
</evidence>
<gene>
    <name evidence="1" type="ORF">TrLO_g13959</name>
</gene>
<dbReference type="EMBL" id="BRXW01000077">
    <property type="protein sequence ID" value="GMI04778.1"/>
    <property type="molecule type" value="Genomic_DNA"/>
</dbReference>
<proteinExistence type="predicted"/>
<name>A0A9W7F847_9STRA</name>
<keyword evidence="2" id="KW-1185">Reference proteome</keyword>
<dbReference type="AlphaFoldDB" id="A0A9W7F847"/>
<protein>
    <submittedName>
        <fullName evidence="1">Uncharacterized protein</fullName>
    </submittedName>
</protein>
<evidence type="ECO:0000313" key="2">
    <source>
        <dbReference type="Proteomes" id="UP001165122"/>
    </source>
</evidence>
<dbReference type="Proteomes" id="UP001165122">
    <property type="component" value="Unassembled WGS sequence"/>
</dbReference>